<evidence type="ECO:0000256" key="8">
    <source>
        <dbReference type="ARBA" id="ARBA00023136"/>
    </source>
</evidence>
<evidence type="ECO:0000256" key="7">
    <source>
        <dbReference type="ARBA" id="ARBA00022989"/>
    </source>
</evidence>
<sequence>MMKSLDALALGPSECGLTEQRGDPSTLRVTEIAPDDRIIAFDAVGLWRYRGLLRVLILRDLKVLYRQTALGACWAIAQPLFTVLIFTVIFGHFAKIPTDGAPYALFAGSAVVLWTYFAEAVRRSANGLVAEAELIRKIYFPRLVIPLATVISPMVDFAIALAVMLALMVWYGVVPDWHLVLAVPTLIVTAMLALGVSLWLGPINVRFRDVKHTLPFLIQIWMYASPIVYASSIVPASVRWLYALNPMVGLIEAFRFAVLGGTPPDAFAITVSVTAAFVLLVSGLIFFQRMERSFADVI</sequence>
<feature type="transmembrane region" description="Helical" evidence="9">
    <location>
        <begin position="100"/>
        <end position="118"/>
    </location>
</feature>
<feature type="transmembrane region" description="Helical" evidence="9">
    <location>
        <begin position="69"/>
        <end position="94"/>
    </location>
</feature>
<comment type="subcellular location">
    <subcellularLocation>
        <location evidence="1 9">Cell inner membrane</location>
        <topology evidence="1 9">Multi-pass membrane protein</topology>
    </subcellularLocation>
</comment>
<feature type="domain" description="ABC transmembrane type-2" evidence="10">
    <location>
        <begin position="70"/>
        <end position="290"/>
    </location>
</feature>
<evidence type="ECO:0000256" key="3">
    <source>
        <dbReference type="ARBA" id="ARBA00022448"/>
    </source>
</evidence>
<feature type="transmembrane region" description="Helical" evidence="9">
    <location>
        <begin position="143"/>
        <end position="171"/>
    </location>
</feature>
<evidence type="ECO:0000256" key="1">
    <source>
        <dbReference type="ARBA" id="ARBA00004429"/>
    </source>
</evidence>
<dbReference type="AlphaFoldDB" id="A0A089NYI2"/>
<reference evidence="11 12" key="1">
    <citation type="journal article" date="2014" name="PLoS ONE">
        <title>Genome Information of Methylobacterium oryzae, a Plant-Probiotic Methylotroph in the Phyllosphere.</title>
        <authorList>
            <person name="Kwak M.J."/>
            <person name="Jeong H."/>
            <person name="Madhaiyan M."/>
            <person name="Lee Y."/>
            <person name="Sa T.M."/>
            <person name="Oh T.K."/>
            <person name="Kim J.F."/>
        </authorList>
    </citation>
    <scope>NUCLEOTIDE SEQUENCE [LARGE SCALE GENOMIC DNA]</scope>
    <source>
        <strain evidence="11 12">CBMB20</strain>
    </source>
</reference>
<keyword evidence="3 9" id="KW-0813">Transport</keyword>
<dbReference type="STRING" id="693986.MOC_5256"/>
<evidence type="ECO:0000313" key="12">
    <source>
        <dbReference type="Proteomes" id="UP000029492"/>
    </source>
</evidence>
<evidence type="ECO:0000256" key="6">
    <source>
        <dbReference type="ARBA" id="ARBA00022692"/>
    </source>
</evidence>
<dbReference type="GO" id="GO:0140359">
    <property type="term" value="F:ABC-type transporter activity"/>
    <property type="evidence" value="ECO:0007669"/>
    <property type="project" value="InterPro"/>
</dbReference>
<accession>A0A089NYI2</accession>
<dbReference type="PANTHER" id="PTHR30413:SF8">
    <property type="entry name" value="TRANSPORT PERMEASE PROTEIN"/>
    <property type="match status" value="1"/>
</dbReference>
<dbReference type="Proteomes" id="UP000029492">
    <property type="component" value="Chromosome"/>
</dbReference>
<dbReference type="Pfam" id="PF01061">
    <property type="entry name" value="ABC2_membrane"/>
    <property type="match status" value="1"/>
</dbReference>
<comment type="similarity">
    <text evidence="2 9">Belongs to the ABC-2 integral membrane protein family.</text>
</comment>
<proteinExistence type="inferred from homology"/>
<evidence type="ECO:0000256" key="5">
    <source>
        <dbReference type="ARBA" id="ARBA00022519"/>
    </source>
</evidence>
<evidence type="ECO:0000256" key="2">
    <source>
        <dbReference type="ARBA" id="ARBA00007783"/>
    </source>
</evidence>
<keyword evidence="5" id="KW-0997">Cell inner membrane</keyword>
<keyword evidence="4 9" id="KW-1003">Cell membrane</keyword>
<keyword evidence="8 9" id="KW-0472">Membrane</keyword>
<gene>
    <name evidence="11" type="ORF">MOC_5256</name>
</gene>
<dbReference type="GO" id="GO:0005886">
    <property type="term" value="C:plasma membrane"/>
    <property type="evidence" value="ECO:0007669"/>
    <property type="project" value="UniProtKB-SubCell"/>
</dbReference>
<protein>
    <recommendedName>
        <fullName evidence="9">Transport permease protein</fullName>
    </recommendedName>
</protein>
<dbReference type="GO" id="GO:0015920">
    <property type="term" value="P:lipopolysaccharide transport"/>
    <property type="evidence" value="ECO:0007669"/>
    <property type="project" value="TreeGrafter"/>
</dbReference>
<keyword evidence="7 9" id="KW-1133">Transmembrane helix</keyword>
<organism evidence="11 12">
    <name type="scientific">Methylobacterium oryzae CBMB20</name>
    <dbReference type="NCBI Taxonomy" id="693986"/>
    <lineage>
        <taxon>Bacteria</taxon>
        <taxon>Pseudomonadati</taxon>
        <taxon>Pseudomonadota</taxon>
        <taxon>Alphaproteobacteria</taxon>
        <taxon>Hyphomicrobiales</taxon>
        <taxon>Methylobacteriaceae</taxon>
        <taxon>Methylobacterium</taxon>
    </lineage>
</organism>
<name>A0A089NYI2_9HYPH</name>
<feature type="transmembrane region" description="Helical" evidence="9">
    <location>
        <begin position="266"/>
        <end position="287"/>
    </location>
</feature>
<dbReference type="EMBL" id="CP003811">
    <property type="protein sequence ID" value="AIQ93011.1"/>
    <property type="molecule type" value="Genomic_DNA"/>
</dbReference>
<evidence type="ECO:0000256" key="4">
    <source>
        <dbReference type="ARBA" id="ARBA00022475"/>
    </source>
</evidence>
<feature type="transmembrane region" description="Helical" evidence="9">
    <location>
        <begin position="177"/>
        <end position="200"/>
    </location>
</feature>
<dbReference type="eggNOG" id="COG1682">
    <property type="taxonomic scope" value="Bacteria"/>
</dbReference>
<evidence type="ECO:0000256" key="9">
    <source>
        <dbReference type="RuleBase" id="RU361157"/>
    </source>
</evidence>
<evidence type="ECO:0000259" key="10">
    <source>
        <dbReference type="PROSITE" id="PS51012"/>
    </source>
</evidence>
<keyword evidence="12" id="KW-1185">Reference proteome</keyword>
<dbReference type="InterPro" id="IPR047817">
    <property type="entry name" value="ABC2_TM_bact-type"/>
</dbReference>
<dbReference type="PANTHER" id="PTHR30413">
    <property type="entry name" value="INNER MEMBRANE TRANSPORT PERMEASE"/>
    <property type="match status" value="1"/>
</dbReference>
<dbReference type="KEGG" id="mor:MOC_5256"/>
<feature type="transmembrane region" description="Helical" evidence="9">
    <location>
        <begin position="220"/>
        <end position="242"/>
    </location>
</feature>
<dbReference type="HOGENOM" id="CLU_060703_3_0_5"/>
<dbReference type="RefSeq" id="WP_043759815.1">
    <property type="nucleotide sequence ID" value="NZ_CP003811.1"/>
</dbReference>
<evidence type="ECO:0000313" key="11">
    <source>
        <dbReference type="EMBL" id="AIQ93011.1"/>
    </source>
</evidence>
<dbReference type="PROSITE" id="PS51012">
    <property type="entry name" value="ABC_TM2"/>
    <property type="match status" value="1"/>
</dbReference>
<keyword evidence="6 9" id="KW-0812">Transmembrane</keyword>
<dbReference type="InterPro" id="IPR013525">
    <property type="entry name" value="ABC2_TM"/>
</dbReference>